<protein>
    <submittedName>
        <fullName evidence="2">Tetratricopeptide repeat protein</fullName>
    </submittedName>
</protein>
<name>A0ABU9NWK1_9FLAO</name>
<dbReference type="Proteomes" id="UP001468798">
    <property type="component" value="Unassembled WGS sequence"/>
</dbReference>
<dbReference type="Pfam" id="PF13181">
    <property type="entry name" value="TPR_8"/>
    <property type="match status" value="1"/>
</dbReference>
<comment type="caution">
    <text evidence="2">The sequence shown here is derived from an EMBL/GenBank/DDBJ whole genome shotgun (WGS) entry which is preliminary data.</text>
</comment>
<dbReference type="SUPFAM" id="SSF48452">
    <property type="entry name" value="TPR-like"/>
    <property type="match status" value="1"/>
</dbReference>
<dbReference type="RefSeq" id="WP_342693541.1">
    <property type="nucleotide sequence ID" value="NZ_JBCGDP010000037.1"/>
</dbReference>
<keyword evidence="1" id="KW-0802">TPR repeat</keyword>
<proteinExistence type="predicted"/>
<evidence type="ECO:0000313" key="3">
    <source>
        <dbReference type="Proteomes" id="UP001468798"/>
    </source>
</evidence>
<dbReference type="SMART" id="SM00028">
    <property type="entry name" value="TPR"/>
    <property type="match status" value="3"/>
</dbReference>
<feature type="repeat" description="TPR" evidence="1">
    <location>
        <begin position="209"/>
        <end position="242"/>
    </location>
</feature>
<evidence type="ECO:0000313" key="2">
    <source>
        <dbReference type="EMBL" id="MEM0578737.1"/>
    </source>
</evidence>
<reference evidence="2 3" key="1">
    <citation type="submission" date="2024-03" db="EMBL/GenBank/DDBJ databases">
        <title>Two novel species of the genus Flavobacterium exhibiting potentially degradation of complex polysaccharides.</title>
        <authorList>
            <person name="Lian X."/>
        </authorList>
    </citation>
    <scope>NUCLEOTIDE SEQUENCE [LARGE SCALE GENOMIC DNA]</scope>
    <source>
        <strain evidence="2 3">N6</strain>
    </source>
</reference>
<dbReference type="Gene3D" id="1.25.40.10">
    <property type="entry name" value="Tetratricopeptide repeat domain"/>
    <property type="match status" value="1"/>
</dbReference>
<evidence type="ECO:0000256" key="1">
    <source>
        <dbReference type="PROSITE-ProRule" id="PRU00339"/>
    </source>
</evidence>
<dbReference type="InterPro" id="IPR019734">
    <property type="entry name" value="TPR_rpt"/>
</dbReference>
<sequence length="300" mass="35628">MLWSMTLSGLEGNNYLEVLDVSFKEYKNENLELPMFRFLPKRLEIVYRGDYLYCWLTLRINYQKLYQCIQKLTDGNEESPVLFDLVFENSLKKTDLKFLLISNKKSVVFTNWEMQIDKNHKQSMQDHLLDVIEDETKRTLLKEAWALVGEKKYALAQEKCNALLTLDPRYGYAYFLESRLLCYKEGFEACYAKKDYFIEKTKHEPAALAHIYNNYGCLLDEELRYEESKTYFEKAIDVYPKEGLYACNLAEMYCKLKNPKKAMEYAEKSRKLGYESETLNLILESKGTHDFVKMREEYTQ</sequence>
<organism evidence="2 3">
    <name type="scientific">Flavobacterium polysaccharolyticum</name>
    <dbReference type="NCBI Taxonomy" id="3133148"/>
    <lineage>
        <taxon>Bacteria</taxon>
        <taxon>Pseudomonadati</taxon>
        <taxon>Bacteroidota</taxon>
        <taxon>Flavobacteriia</taxon>
        <taxon>Flavobacteriales</taxon>
        <taxon>Flavobacteriaceae</taxon>
        <taxon>Flavobacterium</taxon>
    </lineage>
</organism>
<keyword evidence="3" id="KW-1185">Reference proteome</keyword>
<dbReference type="PROSITE" id="PS50005">
    <property type="entry name" value="TPR"/>
    <property type="match status" value="1"/>
</dbReference>
<dbReference type="EMBL" id="JBCGDP010000037">
    <property type="protein sequence ID" value="MEM0578737.1"/>
    <property type="molecule type" value="Genomic_DNA"/>
</dbReference>
<gene>
    <name evidence="2" type="ORF">WFZ86_19705</name>
</gene>
<dbReference type="InterPro" id="IPR011990">
    <property type="entry name" value="TPR-like_helical_dom_sf"/>
</dbReference>
<accession>A0ABU9NWK1</accession>